<dbReference type="Gene3D" id="3.90.550.10">
    <property type="entry name" value="Spore Coat Polysaccharide Biosynthesis Protein SpsA, Chain A"/>
    <property type="match status" value="1"/>
</dbReference>
<evidence type="ECO:0000313" key="6">
    <source>
        <dbReference type="Proteomes" id="UP000451233"/>
    </source>
</evidence>
<comment type="similarity">
    <text evidence="1">Belongs to the glycosyltransferase 2 family.</text>
</comment>
<keyword evidence="6" id="KW-1185">Reference proteome</keyword>
<dbReference type="EMBL" id="WVHS01000002">
    <property type="protein sequence ID" value="MXV15507.1"/>
    <property type="molecule type" value="Genomic_DNA"/>
</dbReference>
<protein>
    <submittedName>
        <fullName evidence="5">Glycosyltransferase</fullName>
    </submittedName>
</protein>
<dbReference type="AlphaFoldDB" id="A0A7K1XXE1"/>
<dbReference type="InterPro" id="IPR001173">
    <property type="entry name" value="Glyco_trans_2-like"/>
</dbReference>
<dbReference type="InterPro" id="IPR029044">
    <property type="entry name" value="Nucleotide-diphossugar_trans"/>
</dbReference>
<organism evidence="5 6">
    <name type="scientific">Hufsiella ginkgonis</name>
    <dbReference type="NCBI Taxonomy" id="2695274"/>
    <lineage>
        <taxon>Bacteria</taxon>
        <taxon>Pseudomonadati</taxon>
        <taxon>Bacteroidota</taxon>
        <taxon>Sphingobacteriia</taxon>
        <taxon>Sphingobacteriales</taxon>
        <taxon>Sphingobacteriaceae</taxon>
        <taxon>Hufsiella</taxon>
    </lineage>
</organism>
<dbReference type="SUPFAM" id="SSF53448">
    <property type="entry name" value="Nucleotide-diphospho-sugar transferases"/>
    <property type="match status" value="1"/>
</dbReference>
<dbReference type="PANTHER" id="PTHR43179:SF12">
    <property type="entry name" value="GALACTOFURANOSYLTRANSFERASE GLFT2"/>
    <property type="match status" value="1"/>
</dbReference>
<keyword evidence="3 5" id="KW-0808">Transferase</keyword>
<feature type="domain" description="Glycosyltransferase 2-like" evidence="4">
    <location>
        <begin position="21"/>
        <end position="144"/>
    </location>
</feature>
<evidence type="ECO:0000313" key="5">
    <source>
        <dbReference type="EMBL" id="MXV15507.1"/>
    </source>
</evidence>
<evidence type="ECO:0000256" key="3">
    <source>
        <dbReference type="ARBA" id="ARBA00022679"/>
    </source>
</evidence>
<comment type="caution">
    <text evidence="5">The sequence shown here is derived from an EMBL/GenBank/DDBJ whole genome shotgun (WGS) entry which is preliminary data.</text>
</comment>
<dbReference type="PANTHER" id="PTHR43179">
    <property type="entry name" value="RHAMNOSYLTRANSFERASE WBBL"/>
    <property type="match status" value="1"/>
</dbReference>
<name>A0A7K1XXE1_9SPHI</name>
<evidence type="ECO:0000256" key="2">
    <source>
        <dbReference type="ARBA" id="ARBA00022676"/>
    </source>
</evidence>
<gene>
    <name evidence="5" type="ORF">GS398_09345</name>
</gene>
<dbReference type="Pfam" id="PF00535">
    <property type="entry name" value="Glycos_transf_2"/>
    <property type="match status" value="1"/>
</dbReference>
<dbReference type="CDD" id="cd04186">
    <property type="entry name" value="GT_2_like_c"/>
    <property type="match status" value="1"/>
</dbReference>
<dbReference type="GO" id="GO:0016757">
    <property type="term" value="F:glycosyltransferase activity"/>
    <property type="evidence" value="ECO:0007669"/>
    <property type="project" value="UniProtKB-KW"/>
</dbReference>
<evidence type="ECO:0000259" key="4">
    <source>
        <dbReference type="Pfam" id="PF00535"/>
    </source>
</evidence>
<evidence type="ECO:0000256" key="1">
    <source>
        <dbReference type="ARBA" id="ARBA00006739"/>
    </source>
</evidence>
<proteinExistence type="inferred from homology"/>
<dbReference type="Proteomes" id="UP000451233">
    <property type="component" value="Unassembled WGS sequence"/>
</dbReference>
<accession>A0A7K1XXE1</accession>
<reference evidence="5 6" key="1">
    <citation type="submission" date="2019-11" db="EMBL/GenBank/DDBJ databases">
        <title>Pedobacter sp. HMF7056 Genome sequencing and assembly.</title>
        <authorList>
            <person name="Kang H."/>
            <person name="Kim H."/>
            <person name="Joh K."/>
        </authorList>
    </citation>
    <scope>NUCLEOTIDE SEQUENCE [LARGE SCALE GENOMIC DNA]</scope>
    <source>
        <strain evidence="5 6">HMF7056</strain>
    </source>
</reference>
<sequence length="356" mass="40522">MSGQLSAVSYQPSASVPKVAVVIINWNGRHFLERFLPAVCGSTYPNLEVVLGDNASTDDSLEFTRLHFPQVRICVNDRNYGYAGGYNRLLEHIDADYFVLLNSDVEVVPGWIEPVIKLMESDPAIAAAQPKILSWHKRQYFEHAGAAGGYIDRYGYPFCRGRIFDSVEEDSGQYDTAGEIFWASGAAFFIRKSCWDACGGFDADFFAHMEEIDLCWRLKNRGYKVMSCPESTVYHVGAGTLQSDSPFKTYLNFRNNLVMLKKNLPPNKAGMILFIRFWLDLISLLRFILQGKFKLAGAISHAHRYFTWNYRKISRKREKNFAEFNAKGQWDGSVVWAYFAKGKRKFAQVVKGGKEE</sequence>
<keyword evidence="2" id="KW-0328">Glycosyltransferase</keyword>